<feature type="region of interest" description="Disordered" evidence="2">
    <location>
        <begin position="109"/>
        <end position="131"/>
    </location>
</feature>
<feature type="compositionally biased region" description="Basic and acidic residues" evidence="2">
    <location>
        <begin position="112"/>
        <end position="131"/>
    </location>
</feature>
<dbReference type="AlphaFoldDB" id="A0A699QAD8"/>
<reference evidence="3" key="1">
    <citation type="journal article" date="2019" name="Sci. Rep.">
        <title>Draft genome of Tanacetum cinerariifolium, the natural source of mosquito coil.</title>
        <authorList>
            <person name="Yamashiro T."/>
            <person name="Shiraishi A."/>
            <person name="Satake H."/>
            <person name="Nakayama K."/>
        </authorList>
    </citation>
    <scope>NUCLEOTIDE SEQUENCE</scope>
</reference>
<evidence type="ECO:0000256" key="1">
    <source>
        <dbReference type="SAM" id="Coils"/>
    </source>
</evidence>
<dbReference type="EMBL" id="BKCJ010980520">
    <property type="protein sequence ID" value="GFC59190.1"/>
    <property type="molecule type" value="Genomic_DNA"/>
</dbReference>
<sequence>MLDEEHAFKLQAKEEEERLARERDQQIKEVNVAWDDIQAKIDAELAQRLQAKEQEELTDAEMEKIVYTILREKRKFFASIHCSQELTHLEVQEWNPSTYTNSFFTTTITGQDKGKGKMAEPEPVKKLSRKD</sequence>
<organism evidence="3">
    <name type="scientific">Tanacetum cinerariifolium</name>
    <name type="common">Dalmatian daisy</name>
    <name type="synonym">Chrysanthemum cinerariifolium</name>
    <dbReference type="NCBI Taxonomy" id="118510"/>
    <lineage>
        <taxon>Eukaryota</taxon>
        <taxon>Viridiplantae</taxon>
        <taxon>Streptophyta</taxon>
        <taxon>Embryophyta</taxon>
        <taxon>Tracheophyta</taxon>
        <taxon>Spermatophyta</taxon>
        <taxon>Magnoliopsida</taxon>
        <taxon>eudicotyledons</taxon>
        <taxon>Gunneridae</taxon>
        <taxon>Pentapetalae</taxon>
        <taxon>asterids</taxon>
        <taxon>campanulids</taxon>
        <taxon>Asterales</taxon>
        <taxon>Asteraceae</taxon>
        <taxon>Asteroideae</taxon>
        <taxon>Anthemideae</taxon>
        <taxon>Anthemidinae</taxon>
        <taxon>Tanacetum</taxon>
    </lineage>
</organism>
<proteinExistence type="predicted"/>
<evidence type="ECO:0000313" key="3">
    <source>
        <dbReference type="EMBL" id="GFC59190.1"/>
    </source>
</evidence>
<gene>
    <name evidence="3" type="ORF">Tci_831160</name>
</gene>
<feature type="coiled-coil region" evidence="1">
    <location>
        <begin position="9"/>
        <end position="63"/>
    </location>
</feature>
<comment type="caution">
    <text evidence="3">The sequence shown here is derived from an EMBL/GenBank/DDBJ whole genome shotgun (WGS) entry which is preliminary data.</text>
</comment>
<evidence type="ECO:0000256" key="2">
    <source>
        <dbReference type="SAM" id="MobiDB-lite"/>
    </source>
</evidence>
<protein>
    <submittedName>
        <fullName evidence="3">Uncharacterized protein</fullName>
    </submittedName>
</protein>
<name>A0A699QAD8_TANCI</name>
<accession>A0A699QAD8</accession>
<keyword evidence="1" id="KW-0175">Coiled coil</keyword>